<protein>
    <recommendedName>
        <fullName evidence="1">Damage-control phosphatase ARMT1-like metal-binding domain-containing protein</fullName>
    </recommendedName>
</protein>
<dbReference type="Gene3D" id="1.10.285.20">
    <property type="entry name" value="Uncharacterised protein PF01937, DUF89, domain 2"/>
    <property type="match status" value="1"/>
</dbReference>
<dbReference type="InterPro" id="IPR036075">
    <property type="entry name" value="ARMT-1-like_metal-bd_sf"/>
</dbReference>
<sequence length="293" mass="33706">MRYLRADERCLICSLRQAENLLKKTITSPEKRWVIFREVFRIMSEMKWGMKPLEVNGEVHRFIMEYIKEEDPFKEEKRRSNDMAMKLVEMFRPEILNSPDPVYSAAKLAVSGNLIDLGIPGWSVDEIFEKLHEAYERPFDREDFEEFRNVLMNASTLFYVADNAGEIVFDKFFIEVLKMENPSLEVVVAVRGKPIINDATIEDAKYIGLEEIATVISSGVDEPGVMLDKASEEFRKAFFEFDVVISKGQGNFEGLYEEEKKNLFFLLTAKCDFVAEVLNVPLGGKVFISSSSL</sequence>
<accession>A0A0A7RRY1</accession>
<dbReference type="InterPro" id="IPR002791">
    <property type="entry name" value="ARMT1-like_metal-bd"/>
</dbReference>
<dbReference type="Pfam" id="PF01937">
    <property type="entry name" value="ARMT1-like_dom"/>
    <property type="match status" value="1"/>
</dbReference>
<proteinExistence type="predicted"/>
<evidence type="ECO:0000259" key="1">
    <source>
        <dbReference type="Pfam" id="PF01937"/>
    </source>
</evidence>
<name>A0A0A7RRY1_9THEM</name>
<dbReference type="Gene3D" id="3.40.50.10880">
    <property type="entry name" value="Uncharacterised protein PF01937, DUF89, domain 3"/>
    <property type="match status" value="1"/>
</dbReference>
<evidence type="ECO:0000313" key="2">
    <source>
        <dbReference type="EMBL" id="AJA38642.1"/>
    </source>
</evidence>
<reference evidence="2" key="1">
    <citation type="journal article" date="2014" name="ISME J.">
        <title>Evidence for extensive gene flow and Thermotoga subpopulations in subsurface and marine environments.</title>
        <authorList>
            <person name="Nesbo C.L."/>
            <person name="S Swithers K."/>
            <person name="Dahle H."/>
            <person name="Haverkamp T.H."/>
            <person name="Birkeland N.K."/>
            <person name="Sokolova T."/>
            <person name="Kublanov I."/>
            <person name="Zhaxybayeva O."/>
        </authorList>
    </citation>
    <scope>NUCLEOTIDE SEQUENCE</scope>
    <source>
        <strain evidence="2">TBYP3.1.4.1</strain>
    </source>
</reference>
<dbReference type="AlphaFoldDB" id="A0A0A7RRY1"/>
<dbReference type="InterPro" id="IPR014444">
    <property type="entry name" value="PH1575-like"/>
</dbReference>
<dbReference type="PIRSF" id="PIRSF006593">
    <property type="entry name" value="UCP006593"/>
    <property type="match status" value="1"/>
</dbReference>
<dbReference type="SUPFAM" id="SSF111321">
    <property type="entry name" value="AF1104-like"/>
    <property type="match status" value="1"/>
</dbReference>
<dbReference type="EMBL" id="KP229298">
    <property type="protein sequence ID" value="AJA38642.1"/>
    <property type="molecule type" value="Genomic_DNA"/>
</dbReference>
<feature type="domain" description="Damage-control phosphatase ARMT1-like metal-binding" evidence="1">
    <location>
        <begin position="8"/>
        <end position="286"/>
    </location>
</feature>
<organism evidence="2">
    <name type="scientific">Thermotoga sp. TBYP3.1.4.1</name>
    <dbReference type="NCBI Taxonomy" id="1587550"/>
    <lineage>
        <taxon>Bacteria</taxon>
        <taxon>Thermotogati</taxon>
        <taxon>Thermotogota</taxon>
        <taxon>Thermotogae</taxon>
        <taxon>Thermotogales</taxon>
        <taxon>Thermotogaceae</taxon>
        <taxon>Thermotoga</taxon>
    </lineage>
</organism>